<name>A0ABS5MTS2_9PSED</name>
<sequence length="194" mass="21667">MDKPMITRSNSLRSQTPGLAHPPQKCGGHSFAGAFGVGLFVNNLQFFGVNTDKQLCRTFAGKADLDIYDDSAIQDLTVRSVVKLAIRPHPKYRSAMRHFRRTPCLREIVDRKNRSCRYLHSIGTSMDSYKRYRCNVLVGLYSRRDAARVTDPDQRGLANHEAITSATERFLNEAAGKLHGRTGALMKTIAGGRL</sequence>
<dbReference type="Proteomes" id="UP000676035">
    <property type="component" value="Unassembled WGS sequence"/>
</dbReference>
<feature type="region of interest" description="Disordered" evidence="1">
    <location>
        <begin position="1"/>
        <end position="23"/>
    </location>
</feature>
<comment type="caution">
    <text evidence="2">The sequence shown here is derived from an EMBL/GenBank/DDBJ whole genome shotgun (WGS) entry which is preliminary data.</text>
</comment>
<organism evidence="2 3">
    <name type="scientific">Pseudomonas rustica</name>
    <dbReference type="NCBI Taxonomy" id="2827099"/>
    <lineage>
        <taxon>Bacteria</taxon>
        <taxon>Pseudomonadati</taxon>
        <taxon>Pseudomonadota</taxon>
        <taxon>Gammaproteobacteria</taxon>
        <taxon>Pseudomonadales</taxon>
        <taxon>Pseudomonadaceae</taxon>
        <taxon>Pseudomonas</taxon>
    </lineage>
</organism>
<evidence type="ECO:0000313" key="2">
    <source>
        <dbReference type="EMBL" id="MBS4077683.1"/>
    </source>
</evidence>
<evidence type="ECO:0000256" key="1">
    <source>
        <dbReference type="SAM" id="MobiDB-lite"/>
    </source>
</evidence>
<proteinExistence type="predicted"/>
<evidence type="ECO:0000313" key="3">
    <source>
        <dbReference type="Proteomes" id="UP000676035"/>
    </source>
</evidence>
<reference evidence="2 3" key="1">
    <citation type="submission" date="2021-04" db="EMBL/GenBank/DDBJ databases">
        <title>Pseudomonas rustica sp. nov. isolated from raw milk.</title>
        <authorList>
            <person name="Fiedler G."/>
            <person name="Gieschler S."/>
            <person name="Kabisch J."/>
            <person name="Grimmler C."/>
            <person name="Brinks E."/>
            <person name="Wagner N."/>
            <person name="Hetzer B."/>
            <person name="Franz C.M.A.P."/>
            <person name="Boehnlein C."/>
        </authorList>
    </citation>
    <scope>NUCLEOTIDE SEQUENCE [LARGE SCALE GENOMIC DNA]</scope>
    <source>
        <strain evidence="2 3">MBT-4</strain>
    </source>
</reference>
<gene>
    <name evidence="2" type="ORF">KFS80_05200</name>
</gene>
<protein>
    <submittedName>
        <fullName evidence="2">Uncharacterized protein</fullName>
    </submittedName>
</protein>
<dbReference type="RefSeq" id="WP_212544146.1">
    <property type="nucleotide sequence ID" value="NZ_JAGYHF010000002.1"/>
</dbReference>
<dbReference type="EMBL" id="JAGYHF010000002">
    <property type="protein sequence ID" value="MBS4077683.1"/>
    <property type="molecule type" value="Genomic_DNA"/>
</dbReference>
<feature type="compositionally biased region" description="Polar residues" evidence="1">
    <location>
        <begin position="7"/>
        <end position="17"/>
    </location>
</feature>
<keyword evidence="3" id="KW-1185">Reference proteome</keyword>
<accession>A0ABS5MTS2</accession>